<keyword evidence="9" id="KW-1185">Reference proteome</keyword>
<dbReference type="AlphaFoldDB" id="A0A918RGS7"/>
<dbReference type="PANTHER" id="PTHR35007:SF1">
    <property type="entry name" value="PILUS ASSEMBLY PROTEIN"/>
    <property type="match status" value="1"/>
</dbReference>
<evidence type="ECO:0000256" key="3">
    <source>
        <dbReference type="ARBA" id="ARBA00022692"/>
    </source>
</evidence>
<comment type="subcellular location">
    <subcellularLocation>
        <location evidence="1">Cell membrane</location>
        <topology evidence="1">Multi-pass membrane protein</topology>
    </subcellularLocation>
</comment>
<feature type="transmembrane region" description="Helical" evidence="6">
    <location>
        <begin position="6"/>
        <end position="25"/>
    </location>
</feature>
<keyword evidence="3 6" id="KW-0812">Transmembrane</keyword>
<evidence type="ECO:0000256" key="6">
    <source>
        <dbReference type="SAM" id="Phobius"/>
    </source>
</evidence>
<feature type="transmembrane region" description="Helical" evidence="6">
    <location>
        <begin position="255"/>
        <end position="275"/>
    </location>
</feature>
<sequence>MSIVVALMFSVLVVMLMYLIVVPLFDSATKAKSQFVSKTKMSLADMYLFIDAEKIFILSLALIFFVSLILYLLTQSLVVTAMVAGVMSFMPSLLLRILKSRRVDQFVNQLPDFLLSVSTSMAVGMGLNQSIEVSAKEEGGPIQQEFDLFLNELRLGVNFDDSLDNLNKRIDVQEMQLVVAAMKISREVGGNLSDVLRRLSDTIRTKLEMEAKVKTLTAQGRMQGYVMVGLPIFVGAALFFLESTEAYMGQLFTEWYGWLTLAFLGFMLSLGYFFIHKIVNIDV</sequence>
<keyword evidence="5 6" id="KW-0472">Membrane</keyword>
<evidence type="ECO:0000256" key="5">
    <source>
        <dbReference type="ARBA" id="ARBA00023136"/>
    </source>
</evidence>
<evidence type="ECO:0000313" key="9">
    <source>
        <dbReference type="Proteomes" id="UP000614811"/>
    </source>
</evidence>
<dbReference type="GO" id="GO:0005886">
    <property type="term" value="C:plasma membrane"/>
    <property type="evidence" value="ECO:0007669"/>
    <property type="project" value="UniProtKB-SubCell"/>
</dbReference>
<organism evidence="8 9">
    <name type="scientific">Arenicella chitinivorans</name>
    <dbReference type="NCBI Taxonomy" id="1329800"/>
    <lineage>
        <taxon>Bacteria</taxon>
        <taxon>Pseudomonadati</taxon>
        <taxon>Pseudomonadota</taxon>
        <taxon>Gammaproteobacteria</taxon>
        <taxon>Arenicellales</taxon>
        <taxon>Arenicellaceae</taxon>
        <taxon>Arenicella</taxon>
    </lineage>
</organism>
<comment type="caution">
    <text evidence="8">The sequence shown here is derived from an EMBL/GenBank/DDBJ whole genome shotgun (WGS) entry which is preliminary data.</text>
</comment>
<evidence type="ECO:0000256" key="1">
    <source>
        <dbReference type="ARBA" id="ARBA00004651"/>
    </source>
</evidence>
<name>A0A918RGS7_9GAMM</name>
<protein>
    <submittedName>
        <fullName evidence="8">Secretion system protein</fullName>
    </submittedName>
</protein>
<dbReference type="PANTHER" id="PTHR35007">
    <property type="entry name" value="INTEGRAL MEMBRANE PROTEIN-RELATED"/>
    <property type="match status" value="1"/>
</dbReference>
<dbReference type="Proteomes" id="UP000614811">
    <property type="component" value="Unassembled WGS sequence"/>
</dbReference>
<evidence type="ECO:0000256" key="2">
    <source>
        <dbReference type="ARBA" id="ARBA00022475"/>
    </source>
</evidence>
<dbReference type="EMBL" id="BMXA01000001">
    <property type="protein sequence ID" value="GGZ98366.1"/>
    <property type="molecule type" value="Genomic_DNA"/>
</dbReference>
<dbReference type="InterPro" id="IPR018076">
    <property type="entry name" value="T2SS_GspF_dom"/>
</dbReference>
<feature type="transmembrane region" description="Helical" evidence="6">
    <location>
        <begin position="77"/>
        <end position="98"/>
    </location>
</feature>
<feature type="domain" description="Type II secretion system protein GspF" evidence="7">
    <location>
        <begin position="113"/>
        <end position="238"/>
    </location>
</feature>
<proteinExistence type="predicted"/>
<reference evidence="8" key="2">
    <citation type="submission" date="2020-09" db="EMBL/GenBank/DDBJ databases">
        <authorList>
            <person name="Sun Q."/>
            <person name="Kim S."/>
        </authorList>
    </citation>
    <scope>NUCLEOTIDE SEQUENCE</scope>
    <source>
        <strain evidence="8">KCTC 12711</strain>
    </source>
</reference>
<feature type="transmembrane region" description="Helical" evidence="6">
    <location>
        <begin position="224"/>
        <end position="243"/>
    </location>
</feature>
<keyword evidence="2" id="KW-1003">Cell membrane</keyword>
<evidence type="ECO:0000259" key="7">
    <source>
        <dbReference type="Pfam" id="PF00482"/>
    </source>
</evidence>
<dbReference type="InterPro" id="IPR042094">
    <property type="entry name" value="T2SS_GspF_sf"/>
</dbReference>
<evidence type="ECO:0000313" key="8">
    <source>
        <dbReference type="EMBL" id="GGZ98366.1"/>
    </source>
</evidence>
<dbReference type="Pfam" id="PF00482">
    <property type="entry name" value="T2SSF"/>
    <property type="match status" value="1"/>
</dbReference>
<dbReference type="Gene3D" id="1.20.81.30">
    <property type="entry name" value="Type II secretion system (T2SS), domain F"/>
    <property type="match status" value="1"/>
</dbReference>
<feature type="transmembrane region" description="Helical" evidence="6">
    <location>
        <begin position="46"/>
        <end position="71"/>
    </location>
</feature>
<reference evidence="8" key="1">
    <citation type="journal article" date="2014" name="Int. J. Syst. Evol. Microbiol.">
        <title>Complete genome sequence of Corynebacterium casei LMG S-19264T (=DSM 44701T), isolated from a smear-ripened cheese.</title>
        <authorList>
            <consortium name="US DOE Joint Genome Institute (JGI-PGF)"/>
            <person name="Walter F."/>
            <person name="Albersmeier A."/>
            <person name="Kalinowski J."/>
            <person name="Ruckert C."/>
        </authorList>
    </citation>
    <scope>NUCLEOTIDE SEQUENCE</scope>
    <source>
        <strain evidence="8">KCTC 12711</strain>
    </source>
</reference>
<accession>A0A918RGS7</accession>
<evidence type="ECO:0000256" key="4">
    <source>
        <dbReference type="ARBA" id="ARBA00022989"/>
    </source>
</evidence>
<gene>
    <name evidence="8" type="ORF">GCM10008090_03510</name>
</gene>
<keyword evidence="4 6" id="KW-1133">Transmembrane helix</keyword>
<dbReference type="RefSeq" id="WP_189398284.1">
    <property type="nucleotide sequence ID" value="NZ_BMXA01000001.1"/>
</dbReference>